<feature type="domain" description="MannoseP isomerase/GMP-like beta-helix" evidence="4">
    <location>
        <begin position="309"/>
        <end position="363"/>
    </location>
</feature>
<dbReference type="InterPro" id="IPR054566">
    <property type="entry name" value="ManC/GMP-like_b-helix"/>
</dbReference>
<dbReference type="Gene3D" id="1.50.10.10">
    <property type="match status" value="1"/>
</dbReference>
<comment type="similarity">
    <text evidence="1">Belongs to the N-acylglucosamine 2-epimerase family.</text>
</comment>
<dbReference type="GO" id="GO:0004475">
    <property type="term" value="F:mannose-1-phosphate guanylyltransferase (GTP) activity"/>
    <property type="evidence" value="ECO:0007669"/>
    <property type="project" value="InterPro"/>
</dbReference>
<dbReference type="PANTHER" id="PTHR46390:SF1">
    <property type="entry name" value="MANNOSE-1-PHOSPHATE GUANYLYLTRANSFERASE"/>
    <property type="match status" value="1"/>
</dbReference>
<sequence>MAFDRENGKFNGINHTNLPLLSFVMCGGSGSRLWPLSRIDKPKQFHHLSGDESLLLATLKRLQFAPENRISVIGAQAHSEQIAEIISAMSDVGDIRTILEPVARNTAAVAALASLSALSGCDDALILLCPADHEISTTEQFWQSVAQGVPAAAQGAIVTFGLLPERPETGYGYIQAGEPHGAGYIISRFTEKPDYDSALSFIRQGNYFWNSGIFLFRASTVRDAFLQYAPDIWLAVQAALDKAKRDDYAIRLPEYLYQSVSAISFDHAIMEKAGRRVLIPASFRWSDLGSWHSLLQHQPQDSCGNVLSGNVIAHDCNNSYIRSDSGLLAVSGLDDMAVIATKDATFVAPLAQSQHVQAIVRQLTQQNRAELYYEAPISLPGTHRQKVQDWLFEQALPLWSVRGTDHHHGGFYESLSMQGLPVAGLRRSRTMARQIYAFAKSSQAGWSGEAAGLIAHGLIFMQAKGRSRNGGWVQSFHADGSVAESQENLYDQTCMLLALSYAHQTGHNQALQLAQETFAFLDARLAHPKGGFYETFADHANPQAILSSNAHMHYLEACLAWHEVSGDLVFLRRAAEIVALCDYYFFDRDYWCLGEYFTANWQRIEDKRGTHTEPGHAFEWAALLSDYAKRTGCQNTQRMAHRLYSNAISSGINRATGLAYNVVSREGRPVDSGSRSWQQCEAIKTAIMLDGYNGQDMRPEIEARIATLFRWHLHPAKRGLWIDRVDKNGSHCSAHVPASILYHLVSALTLYLQVTAKAADTPVAGKSGISERIAMSV</sequence>
<protein>
    <submittedName>
        <fullName evidence="5">Mannose-1-phosphate guanylyltransferase/mannose-6-phosphate isomerase</fullName>
    </submittedName>
</protein>
<evidence type="ECO:0000256" key="2">
    <source>
        <dbReference type="ARBA" id="ARBA00023235"/>
    </source>
</evidence>
<dbReference type="CDD" id="cd02509">
    <property type="entry name" value="GDP-M1P_Guanylyltransferase"/>
    <property type="match status" value="1"/>
</dbReference>
<dbReference type="GO" id="GO:0005975">
    <property type="term" value="P:carbohydrate metabolic process"/>
    <property type="evidence" value="ECO:0007669"/>
    <property type="project" value="InterPro"/>
</dbReference>
<dbReference type="AlphaFoldDB" id="A0A7W8ENF1"/>
<dbReference type="Pfam" id="PF07221">
    <property type="entry name" value="GlcNAc_2-epim"/>
    <property type="match status" value="1"/>
</dbReference>
<evidence type="ECO:0000259" key="3">
    <source>
        <dbReference type="Pfam" id="PF00483"/>
    </source>
</evidence>
<dbReference type="InterPro" id="IPR029044">
    <property type="entry name" value="Nucleotide-diphossugar_trans"/>
</dbReference>
<dbReference type="InterPro" id="IPR049577">
    <property type="entry name" value="GMPP_N"/>
</dbReference>
<evidence type="ECO:0000256" key="1">
    <source>
        <dbReference type="ARBA" id="ARBA00008558"/>
    </source>
</evidence>
<dbReference type="InterPro" id="IPR051161">
    <property type="entry name" value="Mannose-6P_isomerase_type2"/>
</dbReference>
<evidence type="ECO:0000313" key="5">
    <source>
        <dbReference type="EMBL" id="MBB5090149.1"/>
    </source>
</evidence>
<dbReference type="SUPFAM" id="SSF159283">
    <property type="entry name" value="Guanosine diphospho-D-mannose pyrophosphorylase/mannose-6-phosphate isomerase linker domain"/>
    <property type="match status" value="1"/>
</dbReference>
<dbReference type="RefSeq" id="WP_246176030.1">
    <property type="nucleotide sequence ID" value="NZ_JACHIL010000001.1"/>
</dbReference>
<accession>A0A7W8ENF1</accession>
<dbReference type="InterPro" id="IPR010819">
    <property type="entry name" value="AGE/CE"/>
</dbReference>
<name>A0A7W8ENF1_9HYPH</name>
<keyword evidence="2 5" id="KW-0413">Isomerase</keyword>
<dbReference type="GO" id="GO:0009298">
    <property type="term" value="P:GDP-mannose biosynthetic process"/>
    <property type="evidence" value="ECO:0007669"/>
    <property type="project" value="TreeGrafter"/>
</dbReference>
<gene>
    <name evidence="5" type="ORF">HNQ68_000661</name>
</gene>
<keyword evidence="6" id="KW-1185">Reference proteome</keyword>
<organism evidence="5 6">
    <name type="scientific">Pseudochrobactrum saccharolyticum</name>
    <dbReference type="NCBI Taxonomy" id="354352"/>
    <lineage>
        <taxon>Bacteria</taxon>
        <taxon>Pseudomonadati</taxon>
        <taxon>Pseudomonadota</taxon>
        <taxon>Alphaproteobacteria</taxon>
        <taxon>Hyphomicrobiales</taxon>
        <taxon>Brucellaceae</taxon>
        <taxon>Pseudochrobactrum</taxon>
    </lineage>
</organism>
<dbReference type="Gene3D" id="3.90.550.10">
    <property type="entry name" value="Spore Coat Polysaccharide Biosynthesis Protein SpsA, Chain A"/>
    <property type="match status" value="1"/>
</dbReference>
<feature type="domain" description="Nucleotidyl transferase" evidence="3">
    <location>
        <begin position="24"/>
        <end position="300"/>
    </location>
</feature>
<proteinExistence type="inferred from homology"/>
<dbReference type="InterPro" id="IPR008928">
    <property type="entry name" value="6-hairpin_glycosidase_sf"/>
</dbReference>
<dbReference type="EMBL" id="JACHIL010000001">
    <property type="protein sequence ID" value="MBB5090149.1"/>
    <property type="molecule type" value="Genomic_DNA"/>
</dbReference>
<evidence type="ECO:0000259" key="4">
    <source>
        <dbReference type="Pfam" id="PF22640"/>
    </source>
</evidence>
<dbReference type="Pfam" id="PF22640">
    <property type="entry name" value="ManC_GMP_beta-helix"/>
    <property type="match status" value="1"/>
</dbReference>
<dbReference type="PANTHER" id="PTHR46390">
    <property type="entry name" value="MANNOSE-1-PHOSPHATE GUANYLYLTRANSFERASE"/>
    <property type="match status" value="1"/>
</dbReference>
<keyword evidence="5" id="KW-0808">Transferase</keyword>
<reference evidence="5 6" key="1">
    <citation type="submission" date="2020-08" db="EMBL/GenBank/DDBJ databases">
        <title>Genomic Encyclopedia of Type Strains, Phase IV (KMG-IV): sequencing the most valuable type-strain genomes for metagenomic binning, comparative biology and taxonomic classification.</title>
        <authorList>
            <person name="Goeker M."/>
        </authorList>
    </citation>
    <scope>NUCLEOTIDE SEQUENCE [LARGE SCALE GENOMIC DNA]</scope>
    <source>
        <strain evidence="5 6">DSM 25620</strain>
    </source>
</reference>
<dbReference type="GO" id="GO:0016853">
    <property type="term" value="F:isomerase activity"/>
    <property type="evidence" value="ECO:0007669"/>
    <property type="project" value="UniProtKB-KW"/>
</dbReference>
<dbReference type="SUPFAM" id="SSF48208">
    <property type="entry name" value="Six-hairpin glycosidases"/>
    <property type="match status" value="1"/>
</dbReference>
<dbReference type="Proteomes" id="UP000531231">
    <property type="component" value="Unassembled WGS sequence"/>
</dbReference>
<comment type="caution">
    <text evidence="5">The sequence shown here is derived from an EMBL/GenBank/DDBJ whole genome shotgun (WGS) entry which is preliminary data.</text>
</comment>
<dbReference type="SUPFAM" id="SSF53448">
    <property type="entry name" value="Nucleotide-diphospho-sugar transferases"/>
    <property type="match status" value="1"/>
</dbReference>
<dbReference type="Pfam" id="PF00483">
    <property type="entry name" value="NTP_transferase"/>
    <property type="match status" value="1"/>
</dbReference>
<dbReference type="InterPro" id="IPR005835">
    <property type="entry name" value="NTP_transferase_dom"/>
</dbReference>
<evidence type="ECO:0000313" key="6">
    <source>
        <dbReference type="Proteomes" id="UP000531231"/>
    </source>
</evidence>
<dbReference type="InterPro" id="IPR012341">
    <property type="entry name" value="6hp_glycosidase-like_sf"/>
</dbReference>
<keyword evidence="5" id="KW-0548">Nucleotidyltransferase</keyword>